<organism evidence="3">
    <name type="scientific">Desulfacinum infernum</name>
    <dbReference type="NCBI Taxonomy" id="35837"/>
    <lineage>
        <taxon>Bacteria</taxon>
        <taxon>Pseudomonadati</taxon>
        <taxon>Thermodesulfobacteriota</taxon>
        <taxon>Syntrophobacteria</taxon>
        <taxon>Syntrophobacterales</taxon>
        <taxon>Syntrophobacteraceae</taxon>
        <taxon>Desulfacinum</taxon>
    </lineage>
</organism>
<evidence type="ECO:0000259" key="2">
    <source>
        <dbReference type="Pfam" id="PF07819"/>
    </source>
</evidence>
<feature type="transmembrane region" description="Helical" evidence="1">
    <location>
        <begin position="48"/>
        <end position="72"/>
    </location>
</feature>
<name>A0A832A5C6_9BACT</name>
<accession>A0A832A5C6</accession>
<dbReference type="SUPFAM" id="SSF53474">
    <property type="entry name" value="alpha/beta-Hydrolases"/>
    <property type="match status" value="1"/>
</dbReference>
<keyword evidence="1" id="KW-0812">Transmembrane</keyword>
<evidence type="ECO:0000313" key="3">
    <source>
        <dbReference type="EMBL" id="HFK96560.1"/>
    </source>
</evidence>
<dbReference type="GO" id="GO:0016788">
    <property type="term" value="F:hydrolase activity, acting on ester bonds"/>
    <property type="evidence" value="ECO:0007669"/>
    <property type="project" value="InterPro"/>
</dbReference>
<feature type="transmembrane region" description="Helical" evidence="1">
    <location>
        <begin position="6"/>
        <end position="27"/>
    </location>
</feature>
<dbReference type="Pfam" id="PF07819">
    <property type="entry name" value="PGAP1"/>
    <property type="match status" value="1"/>
</dbReference>
<dbReference type="PANTHER" id="PTHR37946">
    <property type="entry name" value="SLL1969 PROTEIN"/>
    <property type="match status" value="1"/>
</dbReference>
<dbReference type="InterPro" id="IPR029058">
    <property type="entry name" value="AB_hydrolase_fold"/>
</dbReference>
<feature type="domain" description="GPI inositol-deacylase PGAP1-like alpha/beta" evidence="2">
    <location>
        <begin position="146"/>
        <end position="191"/>
    </location>
</feature>
<dbReference type="AlphaFoldDB" id="A0A832A5C6"/>
<keyword evidence="1" id="KW-1133">Transmembrane helix</keyword>
<sequence>MMGWIFGFLIFVVVLFAAVTYMLYWYDTANGPAFEQLQSLSRGKARRWLVRGFLWAVAAQITALVTFPLGWIPKRKGAAPRSGSTDPIVVPVHGLYHNRSAFIFLERALRRAGIQDIHPWTYSSWKAEFLSLAEKLRGHLETLHRSAPSRPILLVGHSLGGLLARHAATTAHEGTVSGCLTLGSPHQGSRLAVFAVGTLGKSLGYRSVLFETLESLENRRPEPSFPCVALASPVDNMVLPQEALVPPGAHWQFRWTSPMSHVAMLYHPEVLHVVVSWVKEASAQNRSPMA</sequence>
<gene>
    <name evidence="3" type="ORF">ENS06_04430</name>
</gene>
<keyword evidence="3" id="KW-0378">Hydrolase</keyword>
<comment type="caution">
    <text evidence="3">The sequence shown here is derived from an EMBL/GenBank/DDBJ whole genome shotgun (WGS) entry which is preliminary data.</text>
</comment>
<reference evidence="3" key="1">
    <citation type="journal article" date="2020" name="mSystems">
        <title>Genome- and Community-Level Interaction Insights into Carbon Utilization and Element Cycling Functions of Hydrothermarchaeota in Hydrothermal Sediment.</title>
        <authorList>
            <person name="Zhou Z."/>
            <person name="Liu Y."/>
            <person name="Xu W."/>
            <person name="Pan J."/>
            <person name="Luo Z.H."/>
            <person name="Li M."/>
        </authorList>
    </citation>
    <scope>NUCLEOTIDE SEQUENCE [LARGE SCALE GENOMIC DNA]</scope>
    <source>
        <strain evidence="3">SpSt-456</strain>
    </source>
</reference>
<evidence type="ECO:0000256" key="1">
    <source>
        <dbReference type="SAM" id="Phobius"/>
    </source>
</evidence>
<keyword evidence="1" id="KW-0472">Membrane</keyword>
<protein>
    <submittedName>
        <fullName evidence="3">Alpha/beta hydrolase</fullName>
    </submittedName>
</protein>
<dbReference type="Gene3D" id="3.40.50.1820">
    <property type="entry name" value="alpha/beta hydrolase"/>
    <property type="match status" value="1"/>
</dbReference>
<dbReference type="EMBL" id="DSTK01000013">
    <property type="protein sequence ID" value="HFK96560.1"/>
    <property type="molecule type" value="Genomic_DNA"/>
</dbReference>
<dbReference type="PANTHER" id="PTHR37946:SF1">
    <property type="entry name" value="SLL1969 PROTEIN"/>
    <property type="match status" value="1"/>
</dbReference>
<proteinExistence type="predicted"/>
<dbReference type="InterPro" id="IPR012908">
    <property type="entry name" value="PGAP1-ab_dom-like"/>
</dbReference>